<feature type="region of interest" description="Leucine repeat II (LRII)" evidence="3">
    <location>
        <begin position="425"/>
        <end position="457"/>
    </location>
</feature>
<feature type="region of interest" description="Leucine repeat I (LRI)" evidence="3">
    <location>
        <begin position="265"/>
        <end position="325"/>
    </location>
</feature>
<dbReference type="AlphaFoldDB" id="A0AAV8EXQ8"/>
<dbReference type="InterPro" id="IPR005202">
    <property type="entry name" value="TF_GRAS"/>
</dbReference>
<evidence type="ECO:0000313" key="5">
    <source>
        <dbReference type="Proteomes" id="UP001140206"/>
    </source>
</evidence>
<feature type="region of interest" description="VHIID" evidence="3">
    <location>
        <begin position="344"/>
        <end position="409"/>
    </location>
</feature>
<evidence type="ECO:0000256" key="2">
    <source>
        <dbReference type="ARBA" id="ARBA00023163"/>
    </source>
</evidence>
<gene>
    <name evidence="4" type="ORF">LUZ62_037431</name>
</gene>
<name>A0AAV8EXQ8_9POAL</name>
<comment type="caution">
    <text evidence="4">The sequence shown here is derived from an EMBL/GenBank/DDBJ whole genome shotgun (WGS) entry which is preliminary data.</text>
</comment>
<keyword evidence="5" id="KW-1185">Reference proteome</keyword>
<reference evidence="4" key="1">
    <citation type="submission" date="2022-08" db="EMBL/GenBank/DDBJ databases">
        <authorList>
            <person name="Marques A."/>
        </authorList>
    </citation>
    <scope>NUCLEOTIDE SEQUENCE</scope>
    <source>
        <strain evidence="4">RhyPub2mFocal</strain>
        <tissue evidence="4">Leaves</tissue>
    </source>
</reference>
<organism evidence="4 5">
    <name type="scientific">Rhynchospora pubera</name>
    <dbReference type="NCBI Taxonomy" id="906938"/>
    <lineage>
        <taxon>Eukaryota</taxon>
        <taxon>Viridiplantae</taxon>
        <taxon>Streptophyta</taxon>
        <taxon>Embryophyta</taxon>
        <taxon>Tracheophyta</taxon>
        <taxon>Spermatophyta</taxon>
        <taxon>Magnoliopsida</taxon>
        <taxon>Liliopsida</taxon>
        <taxon>Poales</taxon>
        <taxon>Cyperaceae</taxon>
        <taxon>Cyperoideae</taxon>
        <taxon>Rhynchosporeae</taxon>
        <taxon>Rhynchospora</taxon>
    </lineage>
</organism>
<proteinExistence type="inferred from homology"/>
<dbReference type="PROSITE" id="PS50985">
    <property type="entry name" value="GRAS"/>
    <property type="match status" value="1"/>
</dbReference>
<comment type="similarity">
    <text evidence="3">Belongs to the GRAS family.</text>
</comment>
<evidence type="ECO:0000313" key="4">
    <source>
        <dbReference type="EMBL" id="KAJ4786185.1"/>
    </source>
</evidence>
<feature type="short sequence motif" description="VHIID" evidence="3">
    <location>
        <begin position="375"/>
        <end position="379"/>
    </location>
</feature>
<comment type="caution">
    <text evidence="3">Lacks conserved residue(s) required for the propagation of feature annotation.</text>
</comment>
<keyword evidence="1" id="KW-0805">Transcription regulation</keyword>
<evidence type="ECO:0000256" key="3">
    <source>
        <dbReference type="PROSITE-ProRule" id="PRU01191"/>
    </source>
</evidence>
<dbReference type="PANTHER" id="PTHR31636">
    <property type="entry name" value="OSJNBA0084A10.13 PROTEIN-RELATED"/>
    <property type="match status" value="1"/>
</dbReference>
<dbReference type="Proteomes" id="UP001140206">
    <property type="component" value="Chromosome 2"/>
</dbReference>
<protein>
    <submittedName>
        <fullName evidence="4">GRAS transcription factor</fullName>
    </submittedName>
</protein>
<evidence type="ECO:0000256" key="1">
    <source>
        <dbReference type="ARBA" id="ARBA00023015"/>
    </source>
</evidence>
<feature type="region of interest" description="SAW" evidence="3">
    <location>
        <begin position="562"/>
        <end position="636"/>
    </location>
</feature>
<sequence length="641" mass="73481">MALPIQKSCLVKLDDSKLKDNNSSVNVLNSNSIQDPNCNHSLNPYGHSEIISDPTLDYISQYLLEEDIDENILGYQEKALREMEKPFYDVLGITYPPSPNNQLSLSPPKGDQRSSTFLLEDQATKKVDEILLACEFQKGVEEGMKFLPTIHKLTVDLQASRLSSDLEQTPDRTVEELRTQEEEAFGFVNRSKGKKNSRNANFDSFEVENYKRPILCNEEAIRDDMFDKVLLDHGENHEKQEISGLREIMQHNLNSFSKEIQDVDIYLNNLLISCSEAVSINNRQVADELLRQIRKRSSQIGSGTRRLASILADGLEARLAGSGSELYRRLVAKRINTADILKAFYLYMRIDPFVKVSYCFANTNILTVIENASRVHIVDLGISFGFQWPPLIQSLATRQGGPPKLRITGIDFPQRGFRPTNQVDEIGRRLEDYARNFNVPFEYQGIASEWESISIEDLNLREDEVCIVNSTLKFSRVRDEACKMDCPRNQVLNLIRQMKPQIFIQVIFNAAFSSFFELRFKQVLSCYSVLLDVFDSLVPQDNEQRQLLGNEFLAPTIINLIACEGSDWLEKPETYKNWQLRNVRAGFKQLPLDPDVVNKCRKKLGLFDKRFFIEEDGKWLLQGCKGRISYAHSTWKPKAEL</sequence>
<accession>A0AAV8EXQ8</accession>
<dbReference type="Pfam" id="PF03514">
    <property type="entry name" value="GRAS"/>
    <property type="match status" value="1"/>
</dbReference>
<dbReference type="EMBL" id="JAMFTS010000002">
    <property type="protein sequence ID" value="KAJ4786185.1"/>
    <property type="molecule type" value="Genomic_DNA"/>
</dbReference>
<keyword evidence="2" id="KW-0804">Transcription</keyword>